<dbReference type="AlphaFoldDB" id="A0A162IB07"/>
<organism evidence="1 2">
    <name type="scientific">Niveomyces insectorum RCEF 264</name>
    <dbReference type="NCBI Taxonomy" id="1081102"/>
    <lineage>
        <taxon>Eukaryota</taxon>
        <taxon>Fungi</taxon>
        <taxon>Dikarya</taxon>
        <taxon>Ascomycota</taxon>
        <taxon>Pezizomycotina</taxon>
        <taxon>Sordariomycetes</taxon>
        <taxon>Hypocreomycetidae</taxon>
        <taxon>Hypocreales</taxon>
        <taxon>Cordycipitaceae</taxon>
        <taxon>Niveomyces</taxon>
    </lineage>
</organism>
<dbReference type="OrthoDB" id="2891848at2759"/>
<gene>
    <name evidence="1" type="ORF">SPI_08851</name>
</gene>
<evidence type="ECO:0008006" key="3">
    <source>
        <dbReference type="Google" id="ProtNLM"/>
    </source>
</evidence>
<evidence type="ECO:0000313" key="1">
    <source>
        <dbReference type="EMBL" id="OAA54605.1"/>
    </source>
</evidence>
<dbReference type="EMBL" id="AZHD01000023">
    <property type="protein sequence ID" value="OAA54605.1"/>
    <property type="molecule type" value="Genomic_DNA"/>
</dbReference>
<evidence type="ECO:0000313" key="2">
    <source>
        <dbReference type="Proteomes" id="UP000076874"/>
    </source>
</evidence>
<name>A0A162IB07_9HYPO</name>
<dbReference type="Proteomes" id="UP000076874">
    <property type="component" value="Unassembled WGS sequence"/>
</dbReference>
<dbReference type="Gene3D" id="3.40.50.1820">
    <property type="entry name" value="alpha/beta hydrolase"/>
    <property type="match status" value="1"/>
</dbReference>
<proteinExistence type="predicted"/>
<dbReference type="SUPFAM" id="SSF53474">
    <property type="entry name" value="alpha/beta-Hydrolases"/>
    <property type="match status" value="1"/>
</dbReference>
<reference evidence="1 2" key="1">
    <citation type="journal article" date="2016" name="Genome Biol. Evol.">
        <title>Divergent and convergent evolution of fungal pathogenicity.</title>
        <authorList>
            <person name="Shang Y."/>
            <person name="Xiao G."/>
            <person name="Zheng P."/>
            <person name="Cen K."/>
            <person name="Zhan S."/>
            <person name="Wang C."/>
        </authorList>
    </citation>
    <scope>NUCLEOTIDE SEQUENCE [LARGE SCALE GENOMIC DNA]</scope>
    <source>
        <strain evidence="1 2">RCEF 264</strain>
    </source>
</reference>
<dbReference type="InterPro" id="IPR029058">
    <property type="entry name" value="AB_hydrolase_fold"/>
</dbReference>
<comment type="caution">
    <text evidence="1">The sequence shown here is derived from an EMBL/GenBank/DDBJ whole genome shotgun (WGS) entry which is preliminary data.</text>
</comment>
<keyword evidence="2" id="KW-1185">Reference proteome</keyword>
<accession>A0A162IB07</accession>
<sequence>MASTNGESDRDLYKGEQIKEFSGIQALYGYFPAPAHHRPAESRPLVVFVPGAANFARIAYGGHAGSEPADFLAHWMNRLGYDFLGVSYPMESSSPDAELLRPDWPGLTIASWGSCDDVILLAWSMGGRILQSFMRAAQACRLNVQLFVSLAATPGGISGLRPDGRRIVRTGKGYARVLFSDSFVAQIEAMAELNPDHPSQPIIPRDVYLRDYFGHTPPQLGIWALHHCAPDDPNADESGFVLNDGLCLEAAGPTGKDYELYPWIGAIRPTSVIDLRHVLTDSAAWGMVLSCKLVADAASAVHPRTPQGATWNELLDLVYTAPEQLTREVVTGNHFFFLGEKGAQGTAAAVDRLFARSQKLQQRKVELLAMLRQTTPT</sequence>
<protein>
    <recommendedName>
        <fullName evidence="3">Thioesterase</fullName>
    </recommendedName>
</protein>